<accession>A0A8H5ZVG3</accession>
<keyword evidence="1" id="KW-0812">Transmembrane</keyword>
<evidence type="ECO:0000313" key="3">
    <source>
        <dbReference type="Proteomes" id="UP000624244"/>
    </source>
</evidence>
<proteinExistence type="predicted"/>
<name>A0A8H5ZVG3_COCSA</name>
<comment type="caution">
    <text evidence="2">The sequence shown here is derived from an EMBL/GenBank/DDBJ whole genome shotgun (WGS) entry which is preliminary data.</text>
</comment>
<feature type="transmembrane region" description="Helical" evidence="1">
    <location>
        <begin position="21"/>
        <end position="40"/>
    </location>
</feature>
<dbReference type="Proteomes" id="UP000624244">
    <property type="component" value="Unassembled WGS sequence"/>
</dbReference>
<protein>
    <recommendedName>
        <fullName evidence="4">Protein kinase domain-containing protein</fullName>
    </recommendedName>
</protein>
<gene>
    <name evidence="2" type="ORF">GGP41_007433</name>
</gene>
<dbReference type="SUPFAM" id="SSF56112">
    <property type="entry name" value="Protein kinase-like (PK-like)"/>
    <property type="match status" value="1"/>
</dbReference>
<dbReference type="InterPro" id="IPR011009">
    <property type="entry name" value="Kinase-like_dom_sf"/>
</dbReference>
<keyword evidence="1" id="KW-0472">Membrane</keyword>
<sequence length="334" mass="38453">MGHIFLSLTSPRVRTFYRVRHRLVIVLFIIALLHQQYLYLVSRESLRAKYVPTKFNLGAKCVATKFNLRIHNRHTRSWGPENEDPQLTANLLDNREHWKLLGNGWEGQGGNLLTLAQKLSTDPIITSYRTIDARYRPAFNRFLSTLATIHNAGYCHDDVKPTNIFIQSPSDWLLADLGNVREVAHPYHTSRLWRDSKQVADCRSNDVVRALQSYLKFLQISMSNQDAFNTALFQGEEPISKLFWWAMTDAEGIRAEELRRRSLAEDPEAMPAPDTRNHVHIPARTSALLRWVANPGFTRFAVNYSLWTTLTEARARIRALVWLIDLPGMQSCEA</sequence>
<dbReference type="AlphaFoldDB" id="A0A8H5ZVG3"/>
<organism evidence="2 3">
    <name type="scientific">Cochliobolus sativus</name>
    <name type="common">Common root rot and spot blotch fungus</name>
    <name type="synonym">Bipolaris sorokiniana</name>
    <dbReference type="NCBI Taxonomy" id="45130"/>
    <lineage>
        <taxon>Eukaryota</taxon>
        <taxon>Fungi</taxon>
        <taxon>Dikarya</taxon>
        <taxon>Ascomycota</taxon>
        <taxon>Pezizomycotina</taxon>
        <taxon>Dothideomycetes</taxon>
        <taxon>Pleosporomycetidae</taxon>
        <taxon>Pleosporales</taxon>
        <taxon>Pleosporineae</taxon>
        <taxon>Pleosporaceae</taxon>
        <taxon>Bipolaris</taxon>
    </lineage>
</organism>
<evidence type="ECO:0000256" key="1">
    <source>
        <dbReference type="SAM" id="Phobius"/>
    </source>
</evidence>
<evidence type="ECO:0008006" key="4">
    <source>
        <dbReference type="Google" id="ProtNLM"/>
    </source>
</evidence>
<keyword evidence="1" id="KW-1133">Transmembrane helix</keyword>
<dbReference type="Gene3D" id="1.10.510.10">
    <property type="entry name" value="Transferase(Phosphotransferase) domain 1"/>
    <property type="match status" value="1"/>
</dbReference>
<reference evidence="2" key="1">
    <citation type="submission" date="2019-11" db="EMBL/GenBank/DDBJ databases">
        <title>Bipolaris sorokiniana Genome sequencing.</title>
        <authorList>
            <person name="Wang H."/>
        </authorList>
    </citation>
    <scope>NUCLEOTIDE SEQUENCE</scope>
</reference>
<evidence type="ECO:0000313" key="2">
    <source>
        <dbReference type="EMBL" id="KAF5854653.1"/>
    </source>
</evidence>
<dbReference type="EMBL" id="WNKQ01000001">
    <property type="protein sequence ID" value="KAF5854653.1"/>
    <property type="molecule type" value="Genomic_DNA"/>
</dbReference>